<dbReference type="Proteomes" id="UP001054837">
    <property type="component" value="Unassembled WGS sequence"/>
</dbReference>
<organism evidence="1 2">
    <name type="scientific">Caerostris darwini</name>
    <dbReference type="NCBI Taxonomy" id="1538125"/>
    <lineage>
        <taxon>Eukaryota</taxon>
        <taxon>Metazoa</taxon>
        <taxon>Ecdysozoa</taxon>
        <taxon>Arthropoda</taxon>
        <taxon>Chelicerata</taxon>
        <taxon>Arachnida</taxon>
        <taxon>Araneae</taxon>
        <taxon>Araneomorphae</taxon>
        <taxon>Entelegynae</taxon>
        <taxon>Araneoidea</taxon>
        <taxon>Araneidae</taxon>
        <taxon>Caerostris</taxon>
    </lineage>
</organism>
<sequence>MVTQEKYWVLEVNIALDVISHASIKGTGLAGQGRRGVMNNALGFQVRKQDSEIFKRSRTESFRGLVWHGVPLMYFTYVTCPTHLVPPYHKSMMTEEHCLPGGYLGAAKNS</sequence>
<dbReference type="EMBL" id="BPLQ01015306">
    <property type="protein sequence ID" value="GIY87160.1"/>
    <property type="molecule type" value="Genomic_DNA"/>
</dbReference>
<dbReference type="AlphaFoldDB" id="A0AAV4WW94"/>
<evidence type="ECO:0000313" key="1">
    <source>
        <dbReference type="EMBL" id="GIY87160.1"/>
    </source>
</evidence>
<keyword evidence="2" id="KW-1185">Reference proteome</keyword>
<name>A0AAV4WW94_9ARAC</name>
<comment type="caution">
    <text evidence="1">The sequence shown here is derived from an EMBL/GenBank/DDBJ whole genome shotgun (WGS) entry which is preliminary data.</text>
</comment>
<protein>
    <submittedName>
        <fullName evidence="1">Uncharacterized protein</fullName>
    </submittedName>
</protein>
<accession>A0AAV4WW94</accession>
<proteinExistence type="predicted"/>
<evidence type="ECO:0000313" key="2">
    <source>
        <dbReference type="Proteomes" id="UP001054837"/>
    </source>
</evidence>
<gene>
    <name evidence="1" type="ORF">CDAR_246961</name>
</gene>
<reference evidence="1 2" key="1">
    <citation type="submission" date="2021-06" db="EMBL/GenBank/DDBJ databases">
        <title>Caerostris darwini draft genome.</title>
        <authorList>
            <person name="Kono N."/>
            <person name="Arakawa K."/>
        </authorList>
    </citation>
    <scope>NUCLEOTIDE SEQUENCE [LARGE SCALE GENOMIC DNA]</scope>
</reference>